<organism evidence="1">
    <name type="scientific">marine sediment metagenome</name>
    <dbReference type="NCBI Taxonomy" id="412755"/>
    <lineage>
        <taxon>unclassified sequences</taxon>
        <taxon>metagenomes</taxon>
        <taxon>ecological metagenomes</taxon>
    </lineage>
</organism>
<comment type="caution">
    <text evidence="1">The sequence shown here is derived from an EMBL/GenBank/DDBJ whole genome shotgun (WGS) entry which is preliminary data.</text>
</comment>
<name>X1H599_9ZZZZ</name>
<evidence type="ECO:0000313" key="1">
    <source>
        <dbReference type="EMBL" id="GAH65366.1"/>
    </source>
</evidence>
<protein>
    <submittedName>
        <fullName evidence="1">Uncharacterized protein</fullName>
    </submittedName>
</protein>
<proteinExistence type="predicted"/>
<feature type="non-terminal residue" evidence="1">
    <location>
        <position position="1"/>
    </location>
</feature>
<reference evidence="1" key="1">
    <citation type="journal article" date="2014" name="Front. Microbiol.">
        <title>High frequency of phylogenetically diverse reductive dehalogenase-homologous genes in deep subseafloor sedimentary metagenomes.</title>
        <authorList>
            <person name="Kawai M."/>
            <person name="Futagami T."/>
            <person name="Toyoda A."/>
            <person name="Takaki Y."/>
            <person name="Nishi S."/>
            <person name="Hori S."/>
            <person name="Arai W."/>
            <person name="Tsubouchi T."/>
            <person name="Morono Y."/>
            <person name="Uchiyama I."/>
            <person name="Ito T."/>
            <person name="Fujiyama A."/>
            <person name="Inagaki F."/>
            <person name="Takami H."/>
        </authorList>
    </citation>
    <scope>NUCLEOTIDE SEQUENCE</scope>
    <source>
        <strain evidence="1">Expedition CK06-06</strain>
    </source>
</reference>
<sequence>VERLRFAVGIILYQPTRCAGYSWRTPKAVSQHMCSGGGVCSGKLDNTIGISMPERVYTLVIVTCDEKDSTLRRK</sequence>
<dbReference type="EMBL" id="BARU01027984">
    <property type="protein sequence ID" value="GAH65366.1"/>
    <property type="molecule type" value="Genomic_DNA"/>
</dbReference>
<dbReference type="AlphaFoldDB" id="X1H599"/>
<gene>
    <name evidence="1" type="ORF">S03H2_44726</name>
</gene>
<accession>X1H599</accession>